<keyword evidence="2" id="KW-0812">Transmembrane</keyword>
<feature type="transmembrane region" description="Helical" evidence="2">
    <location>
        <begin position="64"/>
        <end position="81"/>
    </location>
</feature>
<name>A0A2I2KPF6_9ACTN</name>
<dbReference type="Pfam" id="PF11298">
    <property type="entry name" value="DUF3099"/>
    <property type="match status" value="1"/>
</dbReference>
<keyword evidence="4" id="KW-1185">Reference proteome</keyword>
<dbReference type="EMBL" id="FZMO01000107">
    <property type="protein sequence ID" value="SNQ47551.1"/>
    <property type="molecule type" value="Genomic_DNA"/>
</dbReference>
<sequence>MGDGDEASEVRVRFRQPRTVLITSASRSRQSDIQRRELRYLASMALRVVCFVLAVVAFHGWLRFVAVAIAVILPWVAVVAANGGPAPERDRPAAFDPGQAVQAVHDAPPALTADPHRVVDSEGWIDDEGWVHGNPGPRAADPPAP</sequence>
<reference evidence="3 4" key="1">
    <citation type="submission" date="2017-06" db="EMBL/GenBank/DDBJ databases">
        <authorList>
            <person name="Kim H.J."/>
            <person name="Triplett B.A."/>
        </authorList>
    </citation>
    <scope>NUCLEOTIDE SEQUENCE [LARGE SCALE GENOMIC DNA]</scope>
    <source>
        <strain evidence="3">FRACA_ARgP5</strain>
    </source>
</reference>
<organism evidence="3 4">
    <name type="scientific">Frankia canadensis</name>
    <dbReference type="NCBI Taxonomy" id="1836972"/>
    <lineage>
        <taxon>Bacteria</taxon>
        <taxon>Bacillati</taxon>
        <taxon>Actinomycetota</taxon>
        <taxon>Actinomycetes</taxon>
        <taxon>Frankiales</taxon>
        <taxon>Frankiaceae</taxon>
        <taxon>Frankia</taxon>
    </lineage>
</organism>
<keyword evidence="2" id="KW-1133">Transmembrane helix</keyword>
<feature type="region of interest" description="Disordered" evidence="1">
    <location>
        <begin position="124"/>
        <end position="145"/>
    </location>
</feature>
<gene>
    <name evidence="3" type="ORF">FRACA_1950004</name>
</gene>
<dbReference type="AlphaFoldDB" id="A0A2I2KPF6"/>
<protein>
    <recommendedName>
        <fullName evidence="5">DUF3099 domain-containing protein</fullName>
    </recommendedName>
</protein>
<evidence type="ECO:0000256" key="1">
    <source>
        <dbReference type="SAM" id="MobiDB-lite"/>
    </source>
</evidence>
<feature type="transmembrane region" description="Helical" evidence="2">
    <location>
        <begin position="38"/>
        <end position="58"/>
    </location>
</feature>
<evidence type="ECO:0000256" key="2">
    <source>
        <dbReference type="SAM" id="Phobius"/>
    </source>
</evidence>
<dbReference type="RefSeq" id="WP_243407410.1">
    <property type="nucleotide sequence ID" value="NZ_FZMO01000107.1"/>
</dbReference>
<keyword evidence="2" id="KW-0472">Membrane</keyword>
<proteinExistence type="predicted"/>
<evidence type="ECO:0000313" key="4">
    <source>
        <dbReference type="Proteomes" id="UP000234331"/>
    </source>
</evidence>
<evidence type="ECO:0000313" key="3">
    <source>
        <dbReference type="EMBL" id="SNQ47551.1"/>
    </source>
</evidence>
<dbReference type="InterPro" id="IPR021449">
    <property type="entry name" value="DUF3099"/>
</dbReference>
<evidence type="ECO:0008006" key="5">
    <source>
        <dbReference type="Google" id="ProtNLM"/>
    </source>
</evidence>
<dbReference type="Proteomes" id="UP000234331">
    <property type="component" value="Unassembled WGS sequence"/>
</dbReference>
<accession>A0A2I2KPF6</accession>